<evidence type="ECO:0000313" key="2">
    <source>
        <dbReference type="Proteomes" id="UP000234323"/>
    </source>
</evidence>
<evidence type="ECO:0000313" key="1">
    <source>
        <dbReference type="EMBL" id="PKY38751.1"/>
    </source>
</evidence>
<organism evidence="1 2">
    <name type="scientific">Rhizophagus irregularis</name>
    <dbReference type="NCBI Taxonomy" id="588596"/>
    <lineage>
        <taxon>Eukaryota</taxon>
        <taxon>Fungi</taxon>
        <taxon>Fungi incertae sedis</taxon>
        <taxon>Mucoromycota</taxon>
        <taxon>Glomeromycotina</taxon>
        <taxon>Glomeromycetes</taxon>
        <taxon>Glomerales</taxon>
        <taxon>Glomeraceae</taxon>
        <taxon>Rhizophagus</taxon>
    </lineage>
</organism>
<dbReference type="AlphaFoldDB" id="A0A2I1FWJ7"/>
<reference evidence="1 2" key="1">
    <citation type="submission" date="2015-10" db="EMBL/GenBank/DDBJ databases">
        <title>Genome analyses suggest a sexual origin of heterokaryosis in a supposedly ancient asexual fungus.</title>
        <authorList>
            <person name="Ropars J."/>
            <person name="Sedzielewska K."/>
            <person name="Noel J."/>
            <person name="Charron P."/>
            <person name="Farinelli L."/>
            <person name="Marton T."/>
            <person name="Kruger M."/>
            <person name="Pelin A."/>
            <person name="Brachmann A."/>
            <person name="Corradi N."/>
        </authorList>
    </citation>
    <scope>NUCLEOTIDE SEQUENCE [LARGE SCALE GENOMIC DNA]</scope>
    <source>
        <strain evidence="1 2">A4</strain>
    </source>
</reference>
<name>A0A2I1FWJ7_9GLOM</name>
<dbReference type="VEuPathDB" id="FungiDB:FUN_017344"/>
<keyword evidence="2" id="KW-1185">Reference proteome</keyword>
<protein>
    <submittedName>
        <fullName evidence="1">Uncharacterized protein</fullName>
    </submittedName>
</protein>
<gene>
    <name evidence="1" type="ORF">RhiirA4_516915</name>
</gene>
<dbReference type="VEuPathDB" id="FungiDB:RhiirA1_392522"/>
<sequence length="212" mass="24674">MNNYIYPEYCGCEYMIVAYICPKCNKVYIPPPPIFPNNQIYHNEPTAATYYPNQSFLPSAVYLQDFALDEPEYTIPNIVNEPEGPQATYPATLTTPQPSFTPAVDPQQRKVTKNKNRHDPYNIPTKVARNRNKKKPINFELTFVEDIEQKRPIPKKSKRVNHCFEIDSRDEIKKSVEKIFPKLKNRTWEFLKCESFKLVPANIQLTISELEG</sequence>
<dbReference type="VEuPathDB" id="FungiDB:RhiirFUN_022665"/>
<dbReference type="EMBL" id="LLXI01000039">
    <property type="protein sequence ID" value="PKY38751.1"/>
    <property type="molecule type" value="Genomic_DNA"/>
</dbReference>
<accession>A0A2I1FWJ7</accession>
<dbReference type="Proteomes" id="UP000234323">
    <property type="component" value="Unassembled WGS sequence"/>
</dbReference>
<comment type="caution">
    <text evidence="1">The sequence shown here is derived from an EMBL/GenBank/DDBJ whole genome shotgun (WGS) entry which is preliminary data.</text>
</comment>
<proteinExistence type="predicted"/>